<gene>
    <name evidence="1" type="ORF">LEP1GSC125_0064</name>
</gene>
<organism evidence="1 2">
    <name type="scientific">Leptospira mayottensis 200901122</name>
    <dbReference type="NCBI Taxonomy" id="1193010"/>
    <lineage>
        <taxon>Bacteria</taxon>
        <taxon>Pseudomonadati</taxon>
        <taxon>Spirochaetota</taxon>
        <taxon>Spirochaetia</taxon>
        <taxon>Leptospirales</taxon>
        <taxon>Leptospiraceae</taxon>
        <taxon>Leptospira</taxon>
    </lineage>
</organism>
<evidence type="ECO:0000313" key="2">
    <source>
        <dbReference type="Proteomes" id="UP000001343"/>
    </source>
</evidence>
<proteinExistence type="predicted"/>
<dbReference type="Proteomes" id="UP000001343">
    <property type="component" value="Unassembled WGS sequence"/>
</dbReference>
<sequence length="63" mass="7522">MYVDTTWDGKVPCVYFDAENESLVKEEVPFEDLEKVKETVRQIHASKYMRIIEYYLADLPNDF</sequence>
<dbReference type="AlphaFoldDB" id="A0AA87MK56"/>
<protein>
    <submittedName>
        <fullName evidence="1">Uncharacterized protein</fullName>
    </submittedName>
</protein>
<dbReference type="EMBL" id="AKWM02000071">
    <property type="protein sequence ID" value="EKR98731.1"/>
    <property type="molecule type" value="Genomic_DNA"/>
</dbReference>
<name>A0AA87MK56_9LEPT</name>
<reference evidence="1 2" key="1">
    <citation type="journal article" date="2014" name="Int. J. Syst. Evol. Microbiol.">
        <title>Leptospira mayottensis sp. nov., a pathogenic species of the genus Leptospira isolated from humans.</title>
        <authorList>
            <person name="Bourhy P."/>
            <person name="Collet L."/>
            <person name="Brisse S."/>
            <person name="Picardeau M."/>
        </authorList>
    </citation>
    <scope>NUCLEOTIDE SEQUENCE [LARGE SCALE GENOMIC DNA]</scope>
    <source>
        <strain evidence="1 2">200901122</strain>
    </source>
</reference>
<comment type="caution">
    <text evidence="1">The sequence shown here is derived from an EMBL/GenBank/DDBJ whole genome shotgun (WGS) entry which is preliminary data.</text>
</comment>
<evidence type="ECO:0000313" key="1">
    <source>
        <dbReference type="EMBL" id="EKR98731.1"/>
    </source>
</evidence>
<accession>A0AA87MK56</accession>